<reference evidence="9 10" key="1">
    <citation type="journal article" date="2015" name="Nat. Commun.">
        <title>Lucilia cuprina genome unlocks parasitic fly biology to underpin future interventions.</title>
        <authorList>
            <person name="Anstead C.A."/>
            <person name="Korhonen P.K."/>
            <person name="Young N.D."/>
            <person name="Hall R.S."/>
            <person name="Jex A.R."/>
            <person name="Murali S.C."/>
            <person name="Hughes D.S."/>
            <person name="Lee S.F."/>
            <person name="Perry T."/>
            <person name="Stroehlein A.J."/>
            <person name="Ansell B.R."/>
            <person name="Breugelmans B."/>
            <person name="Hofmann A."/>
            <person name="Qu J."/>
            <person name="Dugan S."/>
            <person name="Lee S.L."/>
            <person name="Chao H."/>
            <person name="Dinh H."/>
            <person name="Han Y."/>
            <person name="Doddapaneni H.V."/>
            <person name="Worley K.C."/>
            <person name="Muzny D.M."/>
            <person name="Ioannidis P."/>
            <person name="Waterhouse R.M."/>
            <person name="Zdobnov E.M."/>
            <person name="James P.J."/>
            <person name="Bagnall N.H."/>
            <person name="Kotze A.C."/>
            <person name="Gibbs R.A."/>
            <person name="Richards S."/>
            <person name="Batterham P."/>
            <person name="Gasser R.B."/>
        </authorList>
    </citation>
    <scope>NUCLEOTIDE SEQUENCE [LARGE SCALE GENOMIC DNA]</scope>
    <source>
        <strain evidence="9 10">LS</strain>
        <tissue evidence="9">Full body</tissue>
    </source>
</reference>
<dbReference type="GO" id="GO:0045040">
    <property type="term" value="P:protein insertion into mitochondrial outer membrane"/>
    <property type="evidence" value="ECO:0007669"/>
    <property type="project" value="TreeGrafter"/>
</dbReference>
<protein>
    <submittedName>
        <fullName evidence="9">SAM50-like protein</fullName>
    </submittedName>
</protein>
<dbReference type="AlphaFoldDB" id="A0A0L0BNR5"/>
<evidence type="ECO:0000256" key="5">
    <source>
        <dbReference type="ARBA" id="ARBA00022787"/>
    </source>
</evidence>
<evidence type="ECO:0000256" key="6">
    <source>
        <dbReference type="ARBA" id="ARBA00023128"/>
    </source>
</evidence>
<dbReference type="EMBL" id="JRES01001589">
    <property type="protein sequence ID" value="KNC21697.1"/>
    <property type="molecule type" value="Genomic_DNA"/>
</dbReference>
<dbReference type="Proteomes" id="UP000037069">
    <property type="component" value="Unassembled WGS sequence"/>
</dbReference>
<dbReference type="PANTHER" id="PTHR12815">
    <property type="entry name" value="SORTING AND ASSEMBLY MACHINERY SAMM50 PROTEIN FAMILY MEMBER"/>
    <property type="match status" value="1"/>
</dbReference>
<dbReference type="GO" id="GO:0033108">
    <property type="term" value="P:mitochondrial respiratory chain complex assembly"/>
    <property type="evidence" value="ECO:0007669"/>
    <property type="project" value="TreeGrafter"/>
</dbReference>
<evidence type="ECO:0000256" key="7">
    <source>
        <dbReference type="ARBA" id="ARBA00023136"/>
    </source>
</evidence>
<keyword evidence="5" id="KW-1000">Mitochondrion outer membrane</keyword>
<dbReference type="OMA" id="SGIWRQI"/>
<dbReference type="FunFam" id="2.40.160.50:FF:000002">
    <property type="entry name" value="sorting and assembly machinery component 50 homolog"/>
    <property type="match status" value="1"/>
</dbReference>
<dbReference type="InterPro" id="IPR034746">
    <property type="entry name" value="POTRA"/>
</dbReference>
<keyword evidence="10" id="KW-1185">Reference proteome</keyword>
<gene>
    <name evidence="9" type="ORF">FF38_09755</name>
</gene>
<evidence type="ECO:0000256" key="3">
    <source>
        <dbReference type="ARBA" id="ARBA00022452"/>
    </source>
</evidence>
<dbReference type="Pfam" id="PF01103">
    <property type="entry name" value="Omp85"/>
    <property type="match status" value="1"/>
</dbReference>
<dbReference type="Gene3D" id="2.40.160.50">
    <property type="entry name" value="membrane protein fhac: a member of the omp85/tpsb transporter family"/>
    <property type="match status" value="1"/>
</dbReference>
<feature type="domain" description="POTRA" evidence="8">
    <location>
        <begin position="21"/>
        <end position="99"/>
    </location>
</feature>
<evidence type="ECO:0000259" key="8">
    <source>
        <dbReference type="PROSITE" id="PS51779"/>
    </source>
</evidence>
<evidence type="ECO:0000313" key="10">
    <source>
        <dbReference type="Proteomes" id="UP000037069"/>
    </source>
</evidence>
<evidence type="ECO:0000313" key="9">
    <source>
        <dbReference type="EMBL" id="KNC21697.1"/>
    </source>
</evidence>
<evidence type="ECO:0000256" key="4">
    <source>
        <dbReference type="ARBA" id="ARBA00022692"/>
    </source>
</evidence>
<dbReference type="InterPro" id="IPR039910">
    <property type="entry name" value="D15-like"/>
</dbReference>
<comment type="similarity">
    <text evidence="2">Belongs to the SAM50/omp85 family.</text>
</comment>
<sequence>MVAGQKSSPREPKFDLSKVSARVDRVNVSGLMRTHNDYVMKAAESLFKAKNFQELMVESMHAKSYLHELGIFKDVSVHIDISRGENASPNGYEVTFKGKELSRIVGSVGTEVGQNEGSLRTELTVPNLFGRGESISLQGSYSSKRANDIQLKFWKSYFHTRLVDNRPEVSFSLFRHIDRMDVSNFKNTSLGCLAEFAVNTLKPIELTHSLQYEASVREVSLLMKNVPMAIREHCGPKLASLLRYSVIFDQRDNPVFPTQGLMIKSINEYCGLGGNVAYVSNNTHAEVSVPLFGGLVAQVCGRVGIIKETKQTTVLPINNLYYCGGPLTLRGFKYGGAGPVVEGTPIGAQTYWSTGFHLWAPLPFNKVFKGLADNFRTHLFYNVGNFNTFTTENLRTAAGIGVAFKLAERARIELNYCVPLRKCAGDRVENGFQFGIGYEFV</sequence>
<dbReference type="STRING" id="7375.A0A0L0BNR5"/>
<dbReference type="GO" id="GO:0005741">
    <property type="term" value="C:mitochondrial outer membrane"/>
    <property type="evidence" value="ECO:0007669"/>
    <property type="project" value="UniProtKB-SubCell"/>
</dbReference>
<keyword evidence="3" id="KW-1134">Transmembrane beta strand</keyword>
<keyword evidence="6" id="KW-0496">Mitochondrion</keyword>
<comment type="caution">
    <text evidence="9">The sequence shown here is derived from an EMBL/GenBank/DDBJ whole genome shotgun (WGS) entry which is preliminary data.</text>
</comment>
<dbReference type="PROSITE" id="PS51779">
    <property type="entry name" value="POTRA"/>
    <property type="match status" value="1"/>
</dbReference>
<comment type="subcellular location">
    <subcellularLocation>
        <location evidence="1">Mitochondrion outer membrane</location>
        <topology evidence="1">Multi-pass membrane protein</topology>
    </subcellularLocation>
</comment>
<accession>A0A0L0BNR5</accession>
<evidence type="ECO:0000256" key="1">
    <source>
        <dbReference type="ARBA" id="ARBA00004374"/>
    </source>
</evidence>
<dbReference type="OrthoDB" id="1724197at2759"/>
<dbReference type="InterPro" id="IPR000184">
    <property type="entry name" value="Bac_surfAg_D15"/>
</dbReference>
<dbReference type="PANTHER" id="PTHR12815:SF18">
    <property type="entry name" value="SORTING AND ASSEMBLY MACHINERY COMPONENT 50 HOMOLOG"/>
    <property type="match status" value="1"/>
</dbReference>
<name>A0A0L0BNR5_LUCCU</name>
<organism evidence="9 10">
    <name type="scientific">Lucilia cuprina</name>
    <name type="common">Green bottle fly</name>
    <name type="synonym">Australian sheep blowfly</name>
    <dbReference type="NCBI Taxonomy" id="7375"/>
    <lineage>
        <taxon>Eukaryota</taxon>
        <taxon>Metazoa</taxon>
        <taxon>Ecdysozoa</taxon>
        <taxon>Arthropoda</taxon>
        <taxon>Hexapoda</taxon>
        <taxon>Insecta</taxon>
        <taxon>Pterygota</taxon>
        <taxon>Neoptera</taxon>
        <taxon>Endopterygota</taxon>
        <taxon>Diptera</taxon>
        <taxon>Brachycera</taxon>
        <taxon>Muscomorpha</taxon>
        <taxon>Oestroidea</taxon>
        <taxon>Calliphoridae</taxon>
        <taxon>Luciliinae</taxon>
        <taxon>Lucilia</taxon>
    </lineage>
</organism>
<keyword evidence="7" id="KW-0472">Membrane</keyword>
<evidence type="ECO:0000256" key="2">
    <source>
        <dbReference type="ARBA" id="ARBA00010913"/>
    </source>
</evidence>
<keyword evidence="4" id="KW-0812">Transmembrane</keyword>
<proteinExistence type="inferred from homology"/>